<keyword evidence="11 19" id="KW-0067">ATP-binding</keyword>
<feature type="chain" id="PRO_5018218666" description="Receptor-like serine/threonine-protein kinase" evidence="22">
    <location>
        <begin position="25"/>
        <end position="786"/>
    </location>
</feature>
<evidence type="ECO:0000256" key="2">
    <source>
        <dbReference type="ARBA" id="ARBA00022475"/>
    </source>
</evidence>
<dbReference type="GO" id="GO:0004674">
    <property type="term" value="F:protein serine/threonine kinase activity"/>
    <property type="evidence" value="ECO:0000318"/>
    <property type="project" value="GO_Central"/>
</dbReference>
<evidence type="ECO:0000256" key="3">
    <source>
        <dbReference type="ARBA" id="ARBA00022527"/>
    </source>
</evidence>
<dbReference type="Gene3D" id="3.30.200.20">
    <property type="entry name" value="Phosphorylase Kinase, domain 1"/>
    <property type="match status" value="1"/>
</dbReference>
<dbReference type="InterPro" id="IPR011009">
    <property type="entry name" value="Kinase-like_dom_sf"/>
</dbReference>
<dbReference type="Pfam" id="PF07714">
    <property type="entry name" value="PK_Tyr_Ser-Thr"/>
    <property type="match status" value="1"/>
</dbReference>
<dbReference type="Gene3D" id="1.10.510.10">
    <property type="entry name" value="Transferase(Phosphotransferase) domain 1"/>
    <property type="match status" value="1"/>
</dbReference>
<evidence type="ECO:0000256" key="9">
    <source>
        <dbReference type="ARBA" id="ARBA00022741"/>
    </source>
</evidence>
<dbReference type="GO" id="GO:0030246">
    <property type="term" value="F:carbohydrate binding"/>
    <property type="evidence" value="ECO:0007669"/>
    <property type="project" value="UniProtKB-KW"/>
</dbReference>
<dbReference type="GO" id="GO:0005524">
    <property type="term" value="F:ATP binding"/>
    <property type="evidence" value="ECO:0007669"/>
    <property type="project" value="UniProtKB-KW"/>
</dbReference>
<organism evidence="25">
    <name type="scientific">Populus trichocarpa</name>
    <name type="common">Western balsam poplar</name>
    <name type="synonym">Populus balsamifera subsp. trichocarpa</name>
    <dbReference type="NCBI Taxonomy" id="3694"/>
    <lineage>
        <taxon>Eukaryota</taxon>
        <taxon>Viridiplantae</taxon>
        <taxon>Streptophyta</taxon>
        <taxon>Embryophyta</taxon>
        <taxon>Tracheophyta</taxon>
        <taxon>Spermatophyta</taxon>
        <taxon>Magnoliopsida</taxon>
        <taxon>eudicotyledons</taxon>
        <taxon>Gunneridae</taxon>
        <taxon>Pentapetalae</taxon>
        <taxon>rosids</taxon>
        <taxon>fabids</taxon>
        <taxon>Malpighiales</taxon>
        <taxon>Salicaceae</taxon>
        <taxon>Saliceae</taxon>
        <taxon>Populus</taxon>
    </lineage>
</organism>
<dbReference type="eggNOG" id="ENOG502QTRQ">
    <property type="taxonomic scope" value="Eukaryota"/>
</dbReference>
<feature type="domain" description="Protein kinase" evidence="23">
    <location>
        <begin position="463"/>
        <end position="749"/>
    </location>
</feature>
<evidence type="ECO:0000256" key="15">
    <source>
        <dbReference type="ARBA" id="ARBA00023170"/>
    </source>
</evidence>
<keyword evidence="14" id="KW-1015">Disulfide bond</keyword>
<evidence type="ECO:0000256" key="13">
    <source>
        <dbReference type="ARBA" id="ARBA00023136"/>
    </source>
</evidence>
<evidence type="ECO:0000256" key="8">
    <source>
        <dbReference type="ARBA" id="ARBA00022734"/>
    </source>
</evidence>
<dbReference type="FunFam" id="2.90.10.10:FF:000009">
    <property type="entry name" value="Receptor-like serine/threonine-protein kinase SD1-8"/>
    <property type="match status" value="1"/>
</dbReference>
<evidence type="ECO:0000256" key="17">
    <source>
        <dbReference type="ARBA" id="ARBA00047899"/>
    </source>
</evidence>
<protein>
    <recommendedName>
        <fullName evidence="19">Receptor-like serine/threonine-protein kinase</fullName>
        <ecNumber evidence="19">2.7.11.1</ecNumber>
    </recommendedName>
</protein>
<comment type="catalytic activity">
    <reaction evidence="17 19">
        <text>L-threonyl-[protein] + ATP = O-phospho-L-threonyl-[protein] + ADP + H(+)</text>
        <dbReference type="Rhea" id="RHEA:46608"/>
        <dbReference type="Rhea" id="RHEA-COMP:11060"/>
        <dbReference type="Rhea" id="RHEA-COMP:11605"/>
        <dbReference type="ChEBI" id="CHEBI:15378"/>
        <dbReference type="ChEBI" id="CHEBI:30013"/>
        <dbReference type="ChEBI" id="CHEBI:30616"/>
        <dbReference type="ChEBI" id="CHEBI:61977"/>
        <dbReference type="ChEBI" id="CHEBI:456216"/>
        <dbReference type="EC" id="2.7.11.1"/>
    </reaction>
</comment>
<dbReference type="InterPro" id="IPR036426">
    <property type="entry name" value="Bulb-type_lectin_dom_sf"/>
</dbReference>
<evidence type="ECO:0000259" key="23">
    <source>
        <dbReference type="PROSITE" id="PS50011"/>
    </source>
</evidence>
<dbReference type="PROSITE" id="PS50011">
    <property type="entry name" value="PROTEIN_KINASE_DOM"/>
    <property type="match status" value="1"/>
</dbReference>
<evidence type="ECO:0000256" key="21">
    <source>
        <dbReference type="SAM" id="Phobius"/>
    </source>
</evidence>
<dbReference type="PANTHER" id="PTHR27002">
    <property type="entry name" value="RECEPTOR-LIKE SERINE/THREONINE-PROTEIN KINASE SD1-8"/>
    <property type="match status" value="1"/>
</dbReference>
<dbReference type="GO" id="GO:0006955">
    <property type="term" value="P:immune response"/>
    <property type="evidence" value="ECO:0000318"/>
    <property type="project" value="GO_Central"/>
</dbReference>
<evidence type="ECO:0000256" key="18">
    <source>
        <dbReference type="ARBA" id="ARBA00048679"/>
    </source>
</evidence>
<proteinExistence type="inferred from homology"/>
<comment type="similarity">
    <text evidence="19">Belongs to the protein kinase superfamily. Ser/Thr protein kinase family.</text>
</comment>
<dbReference type="FunFam" id="1.10.510.10:FF:000060">
    <property type="entry name" value="G-type lectin S-receptor-like serine/threonine-protein kinase"/>
    <property type="match status" value="1"/>
</dbReference>
<sequence length="786" mass="87673">MLPSMARRIYRYLLFCFCASHVLAADTLYQGGDSLNSSNTLVSKNGLFTLGFTRLGSAESNARYLGIWYNNDTSHPFWLANRDKPISDTSGVLAIDGSGNMKLAYSGGDPVEFYSSQSSTTNITAILEDSGNFVLIDENSGSQQVLWQSFDFPTDTFLPGMKLGINHRTGQSWSLMSWLSDLVPTPAGAFTFEWDTNGKELVIKRRDVIYWTSGPSRSNTSFEIPSLDQSFITVSNADEDYFMFTVSANQFTAQGQRNFSMWQLEYDGSIADQRTRRTYGGTACKGNNTDGGCERWSGPACRSNRNSFELRSGSFVNTVPRKYDDNSSLSISDCRDICWKDCQCVGVSTIGNNANNTGCTFFYGSFTQDLSGNAIQYHIIVQGSSGKRNWIWIISAFVGFVLMMGLAGLLWYLRRRRLREKYLNELLTLDSTNDTLELENDGNKGHNLKVYSAATIMAATNSFSADNKLGQGGFGPVYKGKLPDGREIAVKRLSRSSGQGLVEFKNELILIAKLQHMNLVRLLGCCIQGEEKMLVYEYMPNKSLDTFIFDQSKRELIDWKKRFEIIEGIAQGLLYLHKYSRVRIIHRDLKASNILLDGNLNPKISDFGMARIFKINDLEGNTNQIVGTRGYISPEYFMKGIFSVKSDVFSFGVLLLEIVSGRRIQGLLDIDGQPLNLVGYAWELWKAGSPIELVDPILRESCSKDQVLRCIHVGLLCVEDNAVDRPIMSDVISMLTSEAQLPLPKQPAFSNARSIAEEKSFSKPAESGSEETGSINYVSLSTMDAR</sequence>
<keyword evidence="7 22" id="KW-0732">Signal</keyword>
<accession>B9GIE2</accession>
<dbReference type="SMART" id="SM00108">
    <property type="entry name" value="B_lectin"/>
    <property type="match status" value="1"/>
</dbReference>
<dbReference type="InterPro" id="IPR024171">
    <property type="entry name" value="SRK-like_kinase"/>
</dbReference>
<keyword evidence="8" id="KW-0430">Lectin</keyword>
<evidence type="ECO:0000256" key="12">
    <source>
        <dbReference type="ARBA" id="ARBA00022989"/>
    </source>
</evidence>
<evidence type="ECO:0000313" key="25">
    <source>
        <dbReference type="EMBL" id="PNS23002.2"/>
    </source>
</evidence>
<dbReference type="SUPFAM" id="SSF56112">
    <property type="entry name" value="Protein kinase-like (PK-like)"/>
    <property type="match status" value="1"/>
</dbReference>
<dbReference type="PANTHER" id="PTHR27002:SF1063">
    <property type="entry name" value="RECEPTOR-LIKE SERINE_THREONINE-PROTEIN KINASE"/>
    <property type="match status" value="1"/>
</dbReference>
<keyword evidence="10 19" id="KW-0418">Kinase</keyword>
<dbReference type="CDD" id="cd14066">
    <property type="entry name" value="STKc_IRAK"/>
    <property type="match status" value="1"/>
</dbReference>
<dbReference type="CDD" id="cd00028">
    <property type="entry name" value="B_lectin"/>
    <property type="match status" value="1"/>
</dbReference>
<dbReference type="InterPro" id="IPR001480">
    <property type="entry name" value="Bulb-type_lectin_dom"/>
</dbReference>
<dbReference type="GO" id="GO:0005886">
    <property type="term" value="C:plasma membrane"/>
    <property type="evidence" value="ECO:0000318"/>
    <property type="project" value="GO_Central"/>
</dbReference>
<dbReference type="AlphaFoldDB" id="B9GIE2"/>
<evidence type="ECO:0000256" key="20">
    <source>
        <dbReference type="SAM" id="MobiDB-lite"/>
    </source>
</evidence>
<feature type="compositionally biased region" description="Polar residues" evidence="20">
    <location>
        <begin position="770"/>
        <end position="786"/>
    </location>
</feature>
<keyword evidence="4" id="KW-0597">Phosphoprotein</keyword>
<dbReference type="SUPFAM" id="SSF51110">
    <property type="entry name" value="alpha-D-mannose-specific plant lectins"/>
    <property type="match status" value="1"/>
</dbReference>
<feature type="region of interest" description="Disordered" evidence="20">
    <location>
        <begin position="750"/>
        <end position="786"/>
    </location>
</feature>
<evidence type="ECO:0000256" key="14">
    <source>
        <dbReference type="ARBA" id="ARBA00023157"/>
    </source>
</evidence>
<evidence type="ECO:0000256" key="6">
    <source>
        <dbReference type="ARBA" id="ARBA00022692"/>
    </source>
</evidence>
<dbReference type="SMART" id="SM00220">
    <property type="entry name" value="S_TKc"/>
    <property type="match status" value="1"/>
</dbReference>
<keyword evidence="13 21" id="KW-0472">Membrane</keyword>
<dbReference type="EC" id="2.7.11.1" evidence="19"/>
<reference evidence="25" key="1">
    <citation type="journal article" date="2006" name="Science">
        <title>The genome of black cottonwood, Populus trichocarpa (Torr. &amp; Gray).</title>
        <authorList>
            <person name="Tuskan G.A."/>
            <person name="Difazio S."/>
            <person name="Jansson S."/>
            <person name="Bohlmann J."/>
            <person name="Grigoriev I."/>
            <person name="Hellsten U."/>
            <person name="Putnam N."/>
            <person name="Ralph S."/>
            <person name="Rombauts S."/>
            <person name="Salamov A."/>
            <person name="Schein J."/>
            <person name="Sterck L."/>
            <person name="Aerts A."/>
            <person name="Bhalerao R.R."/>
            <person name="Bhalerao R.P."/>
            <person name="Blaudez D."/>
            <person name="Boerjan W."/>
            <person name="Brun A."/>
            <person name="Brunner A."/>
            <person name="Busov V."/>
            <person name="Campbell M."/>
            <person name="Carlson J."/>
            <person name="Chalot M."/>
            <person name="Chapman J."/>
            <person name="Chen G.L."/>
            <person name="Cooper D."/>
            <person name="Coutinho P.M."/>
            <person name="Couturier J."/>
            <person name="Covert S."/>
            <person name="Cronk Q."/>
            <person name="Cunningham R."/>
            <person name="Davis J."/>
            <person name="Degroeve S."/>
            <person name="Dejardin A."/>
            <person name="Depamphilis C."/>
            <person name="Detter J."/>
            <person name="Dirks B."/>
            <person name="Dubchak I."/>
            <person name="Duplessis S."/>
            <person name="Ehlting J."/>
            <person name="Ellis B."/>
            <person name="Gendler K."/>
            <person name="Goodstein D."/>
            <person name="Gribskov M."/>
            <person name="Grimwood J."/>
            <person name="Groover A."/>
            <person name="Gunter L."/>
            <person name="Hamberger B."/>
            <person name="Heinze B."/>
            <person name="Helariutta Y."/>
            <person name="Henrissat B."/>
            <person name="Holligan D."/>
            <person name="Holt R."/>
            <person name="Huang W."/>
            <person name="Islam-Faridi N."/>
            <person name="Jones S."/>
            <person name="Jones-Rhoades M."/>
            <person name="Jorgensen R."/>
            <person name="Joshi C."/>
            <person name="Kangasjarvi J."/>
            <person name="Karlsson J."/>
            <person name="Kelleher C."/>
            <person name="Kirkpatrick R."/>
            <person name="Kirst M."/>
            <person name="Kohler A."/>
            <person name="Kalluri U."/>
            <person name="Larimer F."/>
            <person name="Leebens-Mack J."/>
            <person name="Leple J.C."/>
            <person name="Locascio P."/>
            <person name="Lou Y."/>
            <person name="Lucas S."/>
            <person name="Martin F."/>
            <person name="Montanini B."/>
            <person name="Napoli C."/>
            <person name="Nelson D.R."/>
            <person name="Nelson C."/>
            <person name="Nieminen K."/>
            <person name="Nilsson O."/>
            <person name="Pereda V."/>
            <person name="Peter G."/>
            <person name="Philippe R."/>
            <person name="Pilate G."/>
            <person name="Poliakov A."/>
            <person name="Razumovskaya J."/>
            <person name="Richardson P."/>
            <person name="Rinaldi C."/>
            <person name="Ritland K."/>
            <person name="Rouze P."/>
            <person name="Ryaboy D."/>
            <person name="Schmutz J."/>
            <person name="Schrader J."/>
            <person name="Segerman B."/>
            <person name="Shin H."/>
            <person name="Siddiqui A."/>
            <person name="Sterky F."/>
            <person name="Terry A."/>
            <person name="Tsai C.J."/>
            <person name="Uberbacher E."/>
            <person name="Unneberg P."/>
            <person name="Vahala J."/>
            <person name="Wall K."/>
            <person name="Wessler S."/>
            <person name="Yang G."/>
            <person name="Yin T."/>
            <person name="Douglas C."/>
            <person name="Marra M."/>
            <person name="Sandberg G."/>
            <person name="Van de Peer Y."/>
            <person name="Rokhsar D."/>
        </authorList>
    </citation>
    <scope>NUCLEOTIDE SEQUENCE [LARGE SCALE GENOMIC DNA]</scope>
    <source>
        <strain evidence="25">Nisqually-1</strain>
    </source>
</reference>
<comment type="subcellular location">
    <subcellularLocation>
        <location evidence="1">Cell membrane</location>
        <topology evidence="1">Single-pass type I membrane protein</topology>
    </subcellularLocation>
</comment>
<evidence type="ECO:0000256" key="16">
    <source>
        <dbReference type="ARBA" id="ARBA00023180"/>
    </source>
</evidence>
<keyword evidence="9 19" id="KW-0547">Nucleotide-binding</keyword>
<feature type="domain" description="Bulb-type lectin" evidence="24">
    <location>
        <begin position="26"/>
        <end position="148"/>
    </location>
</feature>
<dbReference type="PROSITE" id="PS50927">
    <property type="entry name" value="BULB_LECTIN"/>
    <property type="match status" value="1"/>
</dbReference>
<evidence type="ECO:0000256" key="1">
    <source>
        <dbReference type="ARBA" id="ARBA00004251"/>
    </source>
</evidence>
<keyword evidence="12 21" id="KW-1133">Transmembrane helix</keyword>
<keyword evidence="2" id="KW-1003">Cell membrane</keyword>
<feature type="signal peptide" evidence="22">
    <location>
        <begin position="1"/>
        <end position="24"/>
    </location>
</feature>
<dbReference type="HOGENOM" id="CLU_000288_116_7_1"/>
<evidence type="ECO:0000256" key="7">
    <source>
        <dbReference type="ARBA" id="ARBA00022729"/>
    </source>
</evidence>
<gene>
    <name evidence="25" type="ORF">POPTR_T098200</name>
</gene>
<evidence type="ECO:0000256" key="4">
    <source>
        <dbReference type="ARBA" id="ARBA00022553"/>
    </source>
</evidence>
<keyword evidence="5 19" id="KW-0808">Transferase</keyword>
<keyword evidence="15" id="KW-0675">Receptor</keyword>
<dbReference type="InterPro" id="IPR001245">
    <property type="entry name" value="Ser-Thr/Tyr_kinase_cat_dom"/>
</dbReference>
<dbReference type="Gene3D" id="2.90.10.10">
    <property type="entry name" value="Bulb-type lectin domain"/>
    <property type="match status" value="1"/>
</dbReference>
<evidence type="ECO:0000256" key="10">
    <source>
        <dbReference type="ARBA" id="ARBA00022777"/>
    </source>
</evidence>
<dbReference type="PROSITE" id="PS00108">
    <property type="entry name" value="PROTEIN_KINASE_ST"/>
    <property type="match status" value="1"/>
</dbReference>
<feature type="transmembrane region" description="Helical" evidence="21">
    <location>
        <begin position="390"/>
        <end position="413"/>
    </location>
</feature>
<dbReference type="Pfam" id="PF01453">
    <property type="entry name" value="B_lectin"/>
    <property type="match status" value="1"/>
</dbReference>
<dbReference type="EMBL" id="KZ623418">
    <property type="protein sequence ID" value="PNS23002.2"/>
    <property type="molecule type" value="Genomic_DNA"/>
</dbReference>
<dbReference type="InParanoid" id="B9GIE2"/>
<reference evidence="25" key="2">
    <citation type="submission" date="2017-07" db="EMBL/GenBank/DDBJ databases">
        <title>WGS assembly of Populus trichocarpa.</title>
        <authorList>
            <person name="Tuskan G."/>
            <person name="Difazio S."/>
            <person name="Jansson S."/>
            <person name="Bohlmann J."/>
            <person name="Grigoriev I."/>
            <person name="Hellsten U."/>
            <person name="Putnam N."/>
            <person name="Ralph S."/>
            <person name="Rombauts S."/>
            <person name="Salamov A."/>
            <person name="Schein J."/>
            <person name="Sterck L."/>
            <person name="Aerts A."/>
            <person name="Bhalerao R."/>
            <person name="Bhalerao R."/>
            <person name="Blaudez D."/>
            <person name="Boerjan W."/>
            <person name="Brun A."/>
            <person name="Brunner A."/>
            <person name="Busov V."/>
            <person name="Campbell M."/>
            <person name="Carlson J."/>
            <person name="Chalot M."/>
            <person name="Chapman J."/>
            <person name="Chen G."/>
            <person name="Cooper D."/>
            <person name="Coutinho P."/>
            <person name="Couturier J."/>
            <person name="Covert S."/>
            <person name="Cronk Q."/>
            <person name="Cunningham R."/>
            <person name="Davis J."/>
            <person name="Degroeve S."/>
            <person name="Dejardin A."/>
            <person name="Depamphilis C."/>
            <person name="Detter J."/>
            <person name="Dirks B."/>
            <person name="Dubchak I."/>
            <person name="Duplessis S."/>
            <person name="Ehlting J."/>
            <person name="Ellis B."/>
            <person name="Gendler K."/>
            <person name="Goodstein D."/>
            <person name="Gribskov M."/>
            <person name="Grimwood J."/>
            <person name="Groover A."/>
            <person name="Gunter L."/>
            <person name="Hamberger B."/>
            <person name="Heinze B."/>
            <person name="Helariutta Y."/>
            <person name="Henrissat B."/>
            <person name="Holligan D."/>
            <person name="Holt R."/>
            <person name="Huang W."/>
            <person name="Islam-Faridi N."/>
            <person name="Jones S."/>
            <person name="Jones-Rhoades M."/>
            <person name="Jorgensen R."/>
            <person name="Joshi C."/>
            <person name="Kangasjarvi J."/>
            <person name="Karlsson J."/>
            <person name="Kelleher C."/>
            <person name="Kirkpatrick R."/>
            <person name="Kirst M."/>
            <person name="Kohler A."/>
            <person name="Kalluri U."/>
            <person name="Larimer F."/>
            <person name="Leebens-Mack J."/>
            <person name="Leple J."/>
            <person name="Locascio P."/>
            <person name="Lou Y."/>
            <person name="Lucas S."/>
            <person name="Martin F."/>
            <person name="Montanini B."/>
            <person name="Napoli C."/>
            <person name="Nelson D."/>
            <person name="Nelson C."/>
            <person name="Nieminen K."/>
            <person name="Nilsson O."/>
            <person name="Pereda V."/>
            <person name="Peter G."/>
            <person name="Philippe R."/>
            <person name="Pilate G."/>
            <person name="Poliakov A."/>
            <person name="Razumovskaya J."/>
            <person name="Richardson P."/>
            <person name="Rinaldi C."/>
            <person name="Ritland K."/>
            <person name="Rouze P."/>
            <person name="Ryaboy D."/>
            <person name="Schmutz J."/>
            <person name="Schrader J."/>
            <person name="Segerman B."/>
            <person name="Shin H."/>
            <person name="Siddiqui A."/>
            <person name="Sterky F."/>
            <person name="Terry A."/>
            <person name="Tsai C."/>
            <person name="Uberbacher E."/>
            <person name="Unneberg P."/>
            <person name="Vahala J."/>
            <person name="Wall K."/>
            <person name="Wessler S."/>
            <person name="Yang G."/>
            <person name="Yin T."/>
            <person name="Douglas C."/>
            <person name="Marra M."/>
            <person name="Sandberg G."/>
            <person name="Van De Peer Y."/>
            <person name="Rokhsar D."/>
        </authorList>
    </citation>
    <scope>NUCLEOTIDE SEQUENCE</scope>
    <source>
        <strain evidence="25">Nisqually-1</strain>
    </source>
</reference>
<dbReference type="GO" id="GO:0007165">
    <property type="term" value="P:signal transduction"/>
    <property type="evidence" value="ECO:0000318"/>
    <property type="project" value="GO_Central"/>
</dbReference>
<dbReference type="InterPro" id="IPR008271">
    <property type="entry name" value="Ser/Thr_kinase_AS"/>
</dbReference>
<evidence type="ECO:0000256" key="11">
    <source>
        <dbReference type="ARBA" id="ARBA00022840"/>
    </source>
</evidence>
<keyword evidence="6 21" id="KW-0812">Transmembrane</keyword>
<evidence type="ECO:0000256" key="5">
    <source>
        <dbReference type="ARBA" id="ARBA00022679"/>
    </source>
</evidence>
<keyword evidence="3 19" id="KW-0723">Serine/threonine-protein kinase</keyword>
<dbReference type="GO" id="GO:0106310">
    <property type="term" value="F:protein serine kinase activity"/>
    <property type="evidence" value="ECO:0007669"/>
    <property type="project" value="RHEA"/>
</dbReference>
<dbReference type="InterPro" id="IPR000719">
    <property type="entry name" value="Prot_kinase_dom"/>
</dbReference>
<dbReference type="FunFam" id="3.30.200.20:FF:000330">
    <property type="entry name" value="G-type lectin S-receptor-like serine/threonine-protein kinase At4g03230"/>
    <property type="match status" value="1"/>
</dbReference>
<comment type="catalytic activity">
    <reaction evidence="18 19">
        <text>L-seryl-[protein] + ATP = O-phospho-L-seryl-[protein] + ADP + H(+)</text>
        <dbReference type="Rhea" id="RHEA:17989"/>
        <dbReference type="Rhea" id="RHEA-COMP:9863"/>
        <dbReference type="Rhea" id="RHEA-COMP:11604"/>
        <dbReference type="ChEBI" id="CHEBI:15378"/>
        <dbReference type="ChEBI" id="CHEBI:29999"/>
        <dbReference type="ChEBI" id="CHEBI:30616"/>
        <dbReference type="ChEBI" id="CHEBI:83421"/>
        <dbReference type="ChEBI" id="CHEBI:456216"/>
        <dbReference type="EC" id="2.7.11.1"/>
    </reaction>
</comment>
<evidence type="ECO:0000256" key="22">
    <source>
        <dbReference type="SAM" id="SignalP"/>
    </source>
</evidence>
<keyword evidence="16" id="KW-0325">Glycoprotein</keyword>
<dbReference type="PIRSF" id="PIRSF000641">
    <property type="entry name" value="SRK"/>
    <property type="match status" value="1"/>
</dbReference>
<evidence type="ECO:0000259" key="24">
    <source>
        <dbReference type="PROSITE" id="PS50927"/>
    </source>
</evidence>
<evidence type="ECO:0000256" key="19">
    <source>
        <dbReference type="PIRNR" id="PIRNR000641"/>
    </source>
</evidence>
<name>B9GIE2_POPTR</name>